<dbReference type="Pfam" id="PF03435">
    <property type="entry name" value="Sacchrp_dh_NADP"/>
    <property type="match status" value="1"/>
</dbReference>
<feature type="region of interest" description="Disordered" evidence="2">
    <location>
        <begin position="298"/>
        <end position="317"/>
    </location>
</feature>
<comment type="similarity">
    <text evidence="1">Belongs to the saccharopine dehydrogenase family.</text>
</comment>
<dbReference type="PANTHER" id="PTHR12286:SF5">
    <property type="entry name" value="SACCHAROPINE DEHYDROGENASE-LIKE OXIDOREDUCTASE"/>
    <property type="match status" value="1"/>
</dbReference>
<organism evidence="4 5">
    <name type="scientific">Caulochytrium protostelioides</name>
    <dbReference type="NCBI Taxonomy" id="1555241"/>
    <lineage>
        <taxon>Eukaryota</taxon>
        <taxon>Fungi</taxon>
        <taxon>Fungi incertae sedis</taxon>
        <taxon>Chytridiomycota</taxon>
        <taxon>Chytridiomycota incertae sedis</taxon>
        <taxon>Chytridiomycetes</taxon>
        <taxon>Caulochytriales</taxon>
        <taxon>Caulochytriaceae</taxon>
        <taxon>Caulochytrium</taxon>
    </lineage>
</organism>
<dbReference type="Gene3D" id="3.40.50.720">
    <property type="entry name" value="NAD(P)-binding Rossmann-like Domain"/>
    <property type="match status" value="1"/>
</dbReference>
<dbReference type="OrthoDB" id="10268090at2759"/>
<evidence type="ECO:0000256" key="2">
    <source>
        <dbReference type="SAM" id="MobiDB-lite"/>
    </source>
</evidence>
<dbReference type="SUPFAM" id="SSF51735">
    <property type="entry name" value="NAD(P)-binding Rossmann-fold domains"/>
    <property type="match status" value="1"/>
</dbReference>
<sequence length="400" mass="43322">MSRSYDLVLMGATGFTGQLVAKHLAREAPEHLRLALAGRSLDKLKMVHASMAAGPVKDKCGFIVGDSLNQKDMERLAEQTVAVISTAGPYAKYGYHLVKACVDQNTHYADLTGEGEFYKHVVSTLHEEAERNGTRIIPQAGFDSVPSDLAVYLLAEEYRKNGQELGATRCSVHKLKASMSGGTIASIAGVKPSGPYGYLTEKERTNIQAVAKPQQSMLSRDPILGGWNSLYVMESIDLPLVFRSAFLNNYGSKFQWSAYRRTPSLLQAIINNLFILAFAVTSGSSILRPLLSYLMPPGSGPSEEAQRSGGYSSRTIGSSPDTEVRYVTELNVNGDPGYSQTAKILGEVGLLLALETDKLKSYEGPIPLKQSGVITASAAFGNVLVDRLKKQGFTFNVSKL</sequence>
<proteinExistence type="inferred from homology"/>
<dbReference type="Proteomes" id="UP000274922">
    <property type="component" value="Unassembled WGS sequence"/>
</dbReference>
<reference evidence="5" key="1">
    <citation type="journal article" date="2018" name="Nat. Microbiol.">
        <title>Leveraging single-cell genomics to expand the fungal tree of life.</title>
        <authorList>
            <person name="Ahrendt S.R."/>
            <person name="Quandt C.A."/>
            <person name="Ciobanu D."/>
            <person name="Clum A."/>
            <person name="Salamov A."/>
            <person name="Andreopoulos B."/>
            <person name="Cheng J.F."/>
            <person name="Woyke T."/>
            <person name="Pelin A."/>
            <person name="Henrissat B."/>
            <person name="Reynolds N.K."/>
            <person name="Benny G.L."/>
            <person name="Smith M.E."/>
            <person name="James T.Y."/>
            <person name="Grigoriev I.V."/>
        </authorList>
    </citation>
    <scope>NUCLEOTIDE SEQUENCE [LARGE SCALE GENOMIC DNA]</scope>
    <source>
        <strain evidence="5">ATCC 52028</strain>
    </source>
</reference>
<accession>A0A4P9X3Q2</accession>
<name>A0A4P9X3Q2_9FUNG</name>
<dbReference type="EMBL" id="ML014267">
    <property type="protein sequence ID" value="RKO99666.1"/>
    <property type="molecule type" value="Genomic_DNA"/>
</dbReference>
<dbReference type="InterPro" id="IPR036291">
    <property type="entry name" value="NAD(P)-bd_dom_sf"/>
</dbReference>
<dbReference type="PANTHER" id="PTHR12286">
    <property type="entry name" value="SACCHAROPINE DEHYDROGENASE-LIKE OXIDOREDUCTASE"/>
    <property type="match status" value="1"/>
</dbReference>
<evidence type="ECO:0000256" key="1">
    <source>
        <dbReference type="ARBA" id="ARBA00038048"/>
    </source>
</evidence>
<dbReference type="GO" id="GO:0005811">
    <property type="term" value="C:lipid droplet"/>
    <property type="evidence" value="ECO:0007669"/>
    <property type="project" value="TreeGrafter"/>
</dbReference>
<evidence type="ECO:0000313" key="5">
    <source>
        <dbReference type="Proteomes" id="UP000274922"/>
    </source>
</evidence>
<dbReference type="GO" id="GO:0005739">
    <property type="term" value="C:mitochondrion"/>
    <property type="evidence" value="ECO:0007669"/>
    <property type="project" value="TreeGrafter"/>
</dbReference>
<protein>
    <recommendedName>
        <fullName evidence="3">Saccharopine dehydrogenase NADP binding domain-containing protein</fullName>
    </recommendedName>
</protein>
<dbReference type="InterPro" id="IPR005097">
    <property type="entry name" value="Sacchrp_dh_NADP-bd"/>
</dbReference>
<feature type="domain" description="Saccharopine dehydrogenase NADP binding" evidence="3">
    <location>
        <begin position="8"/>
        <end position="137"/>
    </location>
</feature>
<dbReference type="GO" id="GO:0005886">
    <property type="term" value="C:plasma membrane"/>
    <property type="evidence" value="ECO:0007669"/>
    <property type="project" value="TreeGrafter"/>
</dbReference>
<dbReference type="AlphaFoldDB" id="A0A4P9X3Q2"/>
<keyword evidence="5" id="KW-1185">Reference proteome</keyword>
<dbReference type="InterPro" id="IPR051276">
    <property type="entry name" value="Saccharopine_DH-like_oxidrdct"/>
</dbReference>
<dbReference type="GO" id="GO:0009247">
    <property type="term" value="P:glycolipid biosynthetic process"/>
    <property type="evidence" value="ECO:0007669"/>
    <property type="project" value="TreeGrafter"/>
</dbReference>
<gene>
    <name evidence="4" type="ORF">CXG81DRAFT_20290</name>
</gene>
<evidence type="ECO:0000313" key="4">
    <source>
        <dbReference type="EMBL" id="RKO99666.1"/>
    </source>
</evidence>
<evidence type="ECO:0000259" key="3">
    <source>
        <dbReference type="Pfam" id="PF03435"/>
    </source>
</evidence>